<dbReference type="InterPro" id="IPR000477">
    <property type="entry name" value="RT_dom"/>
</dbReference>
<dbReference type="PANTHER" id="PTHR37984:SF5">
    <property type="entry name" value="PROTEIN NYNRIN-LIKE"/>
    <property type="match status" value="1"/>
</dbReference>
<dbReference type="PANTHER" id="PTHR37984">
    <property type="entry name" value="PROTEIN CBG26694"/>
    <property type="match status" value="1"/>
</dbReference>
<feature type="domain" description="Reverse transcriptase" evidence="6">
    <location>
        <begin position="284"/>
        <end position="464"/>
    </location>
</feature>
<dbReference type="FunFam" id="3.30.70.270:FF:000063">
    <property type="entry name" value="Zinc knuckle domaincontaining protein"/>
    <property type="match status" value="1"/>
</dbReference>
<keyword evidence="1" id="KW-0808">Transferase</keyword>
<evidence type="ECO:0000256" key="5">
    <source>
        <dbReference type="ARBA" id="ARBA00023268"/>
    </source>
</evidence>
<proteinExistence type="predicted"/>
<dbReference type="CDD" id="cd01647">
    <property type="entry name" value="RT_LTR"/>
    <property type="match status" value="1"/>
</dbReference>
<dbReference type="PROSITE" id="PS50878">
    <property type="entry name" value="RT_POL"/>
    <property type="match status" value="1"/>
</dbReference>
<dbReference type="SUPFAM" id="SSF56672">
    <property type="entry name" value="DNA/RNA polymerases"/>
    <property type="match status" value="1"/>
</dbReference>
<dbReference type="Gene3D" id="3.10.10.10">
    <property type="entry name" value="HIV Type 1 Reverse Transcriptase, subunit A, domain 1"/>
    <property type="match status" value="1"/>
</dbReference>
<dbReference type="Pfam" id="PF00078">
    <property type="entry name" value="RVT_1"/>
    <property type="match status" value="1"/>
</dbReference>
<dbReference type="InterPro" id="IPR050951">
    <property type="entry name" value="Retrovirus_Pol_polyprotein"/>
</dbReference>
<comment type="caution">
    <text evidence="7">The sequence shown here is derived from an EMBL/GenBank/DDBJ whole genome shotgun (WGS) entry which is preliminary data.</text>
</comment>
<keyword evidence="4" id="KW-0255">Endonuclease</keyword>
<evidence type="ECO:0000256" key="2">
    <source>
        <dbReference type="ARBA" id="ARBA00022695"/>
    </source>
</evidence>
<dbReference type="EMBL" id="AYKW01000013">
    <property type="protein sequence ID" value="PIL30804.1"/>
    <property type="molecule type" value="Genomic_DNA"/>
</dbReference>
<evidence type="ECO:0000313" key="7">
    <source>
        <dbReference type="EMBL" id="PIL30804.1"/>
    </source>
</evidence>
<dbReference type="AlphaFoldDB" id="A0A2G8SAL6"/>
<name>A0A2G8SAL6_9APHY</name>
<evidence type="ECO:0000256" key="3">
    <source>
        <dbReference type="ARBA" id="ARBA00022722"/>
    </source>
</evidence>
<dbReference type="Pfam" id="PF17919">
    <property type="entry name" value="RT_RNaseH_2"/>
    <property type="match status" value="1"/>
</dbReference>
<evidence type="ECO:0000256" key="1">
    <source>
        <dbReference type="ARBA" id="ARBA00022679"/>
    </source>
</evidence>
<keyword evidence="8" id="KW-1185">Reference proteome</keyword>
<dbReference type="Gene3D" id="2.40.70.10">
    <property type="entry name" value="Acid Proteases"/>
    <property type="match status" value="1"/>
</dbReference>
<evidence type="ECO:0000259" key="6">
    <source>
        <dbReference type="PROSITE" id="PS50878"/>
    </source>
</evidence>
<dbReference type="Proteomes" id="UP000230002">
    <property type="component" value="Unassembled WGS sequence"/>
</dbReference>
<dbReference type="GO" id="GO:0004519">
    <property type="term" value="F:endonuclease activity"/>
    <property type="evidence" value="ECO:0007669"/>
    <property type="project" value="UniProtKB-KW"/>
</dbReference>
<evidence type="ECO:0000256" key="4">
    <source>
        <dbReference type="ARBA" id="ARBA00022759"/>
    </source>
</evidence>
<reference evidence="7 8" key="1">
    <citation type="journal article" date="2015" name="Sci. Rep.">
        <title>Chromosome-level genome map provides insights into diverse defense mechanisms in the medicinal fungus Ganoderma sinense.</title>
        <authorList>
            <person name="Zhu Y."/>
            <person name="Xu J."/>
            <person name="Sun C."/>
            <person name="Zhou S."/>
            <person name="Xu H."/>
            <person name="Nelson D.R."/>
            <person name="Qian J."/>
            <person name="Song J."/>
            <person name="Luo H."/>
            <person name="Xiang L."/>
            <person name="Li Y."/>
            <person name="Xu Z."/>
            <person name="Ji A."/>
            <person name="Wang L."/>
            <person name="Lu S."/>
            <person name="Hayward A."/>
            <person name="Sun W."/>
            <person name="Li X."/>
            <person name="Schwartz D.C."/>
            <person name="Wang Y."/>
            <person name="Chen S."/>
        </authorList>
    </citation>
    <scope>NUCLEOTIDE SEQUENCE [LARGE SCALE GENOMIC DNA]</scope>
    <source>
        <strain evidence="7 8">ZZ0214-1</strain>
    </source>
</reference>
<accession>A0A2G8SAL6</accession>
<dbReference type="InterPro" id="IPR043128">
    <property type="entry name" value="Rev_trsase/Diguanyl_cyclase"/>
</dbReference>
<sequence>MKRRHALLIPGYLQVGDKAIGIKALFDSGADAVIVNAKLVAKYKLPTVKLPRAMTFRNVDDTVNSQGHITHRVEGMLRVEGKLLPTCFYVANIGWDDAILGMPWIRKYNPEINWQTGQLTIDDKIIAQQLKIQQYQDKHEPPTGTLWGLPPPQTLQHLALSFIEAQYNYIEEERLTHNPIKIITQLLEANQQVNRMNKSTEIAIAAKQGKVEKSLEELLPDYALEYKRVFEKKAAERFPPSTPWDHAIDFKKDFDPHKHCTWHKIYPLTVVERQELQKFINENEAKGFIWKSSSPLALPFFFVSKKDGSLRPVQDYRALNEGTVKNVYPLLLIDDLINKVQGATVFTKFDIRAGYNNVRIKDGDQWKAAFNTPLGLYEPMVMFFGLCNAPATFQSMMNHIFADMIREGWLIIYMDDMLIISNDLETHRIRTKKVLRRLQEHDLYLKAEKSEFEVTEVEYLGVILKPGQVLMDPVKLKAILEWQTPKTVKQVQAFLGFRNFYRRFIRDYSQVVRPLTELTKKGQAFVWTEGCETVFQDLKRRFTSEPILRIPDPLKPFQVECDASNVATGAVLRQQGPDNF</sequence>
<dbReference type="Pfam" id="PF08284">
    <property type="entry name" value="RVP_2"/>
    <property type="match status" value="1"/>
</dbReference>
<keyword evidence="5" id="KW-0511">Multifunctional enzyme</keyword>
<dbReference type="GO" id="GO:0016779">
    <property type="term" value="F:nucleotidyltransferase activity"/>
    <property type="evidence" value="ECO:0007669"/>
    <property type="project" value="UniProtKB-KW"/>
</dbReference>
<keyword evidence="2" id="KW-0548">Nucleotidyltransferase</keyword>
<evidence type="ECO:0000313" key="8">
    <source>
        <dbReference type="Proteomes" id="UP000230002"/>
    </source>
</evidence>
<organism evidence="7 8">
    <name type="scientific">Ganoderma sinense ZZ0214-1</name>
    <dbReference type="NCBI Taxonomy" id="1077348"/>
    <lineage>
        <taxon>Eukaryota</taxon>
        <taxon>Fungi</taxon>
        <taxon>Dikarya</taxon>
        <taxon>Basidiomycota</taxon>
        <taxon>Agaricomycotina</taxon>
        <taxon>Agaricomycetes</taxon>
        <taxon>Polyporales</taxon>
        <taxon>Polyporaceae</taxon>
        <taxon>Ganoderma</taxon>
    </lineage>
</organism>
<gene>
    <name evidence="7" type="ORF">GSI_06972</name>
</gene>
<dbReference type="InterPro" id="IPR041577">
    <property type="entry name" value="RT_RNaseH_2"/>
</dbReference>
<dbReference type="CDD" id="cd00303">
    <property type="entry name" value="retropepsin_like"/>
    <property type="match status" value="1"/>
</dbReference>
<keyword evidence="4" id="KW-0378">Hydrolase</keyword>
<keyword evidence="3" id="KW-0540">Nuclease</keyword>
<protein>
    <recommendedName>
        <fullName evidence="6">Reverse transcriptase domain-containing protein</fullName>
    </recommendedName>
</protein>
<dbReference type="Gene3D" id="3.30.70.270">
    <property type="match status" value="2"/>
</dbReference>
<dbReference type="STRING" id="1077348.A0A2G8SAL6"/>
<dbReference type="InterPro" id="IPR043502">
    <property type="entry name" value="DNA/RNA_pol_sf"/>
</dbReference>
<dbReference type="SUPFAM" id="SSF50630">
    <property type="entry name" value="Acid proteases"/>
    <property type="match status" value="1"/>
</dbReference>
<dbReference type="OrthoDB" id="3250101at2759"/>
<dbReference type="InterPro" id="IPR021109">
    <property type="entry name" value="Peptidase_aspartic_dom_sf"/>
</dbReference>